<dbReference type="Pfam" id="PF00180">
    <property type="entry name" value="Iso_dh"/>
    <property type="match status" value="1"/>
</dbReference>
<comment type="cofactor">
    <cofactor evidence="2">
        <name>Mg(2+)</name>
        <dbReference type="ChEBI" id="CHEBI:18420"/>
    </cofactor>
</comment>
<comment type="cofactor">
    <cofactor evidence="1">
        <name>Mn(2+)</name>
        <dbReference type="ChEBI" id="CHEBI:29035"/>
    </cofactor>
</comment>
<dbReference type="EC" id="1.1.1.85" evidence="8"/>
<dbReference type="GO" id="GO:0003862">
    <property type="term" value="F:3-isopropylmalate dehydrogenase activity"/>
    <property type="evidence" value="ECO:0007669"/>
    <property type="project" value="UniProtKB-EC"/>
</dbReference>
<dbReference type="AlphaFoldDB" id="A0A7Y2H1G5"/>
<evidence type="ECO:0000256" key="3">
    <source>
        <dbReference type="ARBA" id="ARBA00022723"/>
    </source>
</evidence>
<evidence type="ECO:0000259" key="7">
    <source>
        <dbReference type="SMART" id="SM01329"/>
    </source>
</evidence>
<keyword evidence="4 8" id="KW-0560">Oxidoreductase</keyword>
<proteinExistence type="predicted"/>
<accession>A0A7Y2H1G5</accession>
<gene>
    <name evidence="8" type="ORF">HKN21_04685</name>
</gene>
<reference evidence="8 9" key="1">
    <citation type="submission" date="2020-03" db="EMBL/GenBank/DDBJ databases">
        <title>Metabolic flexibility allows generalist bacteria to become dominant in a frequently disturbed ecosystem.</title>
        <authorList>
            <person name="Chen Y.-J."/>
            <person name="Leung P.M."/>
            <person name="Bay S.K."/>
            <person name="Hugenholtz P."/>
            <person name="Kessler A.J."/>
            <person name="Shelley G."/>
            <person name="Waite D.W."/>
            <person name="Cook P.L."/>
            <person name="Greening C."/>
        </authorList>
    </citation>
    <scope>NUCLEOTIDE SEQUENCE [LARGE SCALE GENOMIC DNA]</scope>
    <source>
        <strain evidence="8">SS_bin_28</strain>
    </source>
</reference>
<keyword evidence="6" id="KW-0464">Manganese</keyword>
<evidence type="ECO:0000256" key="2">
    <source>
        <dbReference type="ARBA" id="ARBA00001946"/>
    </source>
</evidence>
<dbReference type="SUPFAM" id="SSF53659">
    <property type="entry name" value="Isocitrate/Isopropylmalate dehydrogenase-like"/>
    <property type="match status" value="1"/>
</dbReference>
<organism evidence="8 9">
    <name type="scientific">Eiseniibacteriota bacterium</name>
    <dbReference type="NCBI Taxonomy" id="2212470"/>
    <lineage>
        <taxon>Bacteria</taxon>
        <taxon>Candidatus Eiseniibacteriota</taxon>
    </lineage>
</organism>
<keyword evidence="3" id="KW-0479">Metal-binding</keyword>
<sequence length="351" mass="37933">MKSYRIAVIGGDGIGPEVTAEALKVARAAGSKFGFNMETTDYPWSADHYLKTGELMPDSALDEYRDHDAVLLGALGDPRLEPGLIERAVVAGCRFGLDLYVNHRPIKLFAEHLSPVKGATPETVNFEVVRENTEDMYVNSFAFFKKGTVDEVATQELILTYKGTERVIRYAFELAMKREKKKLTVVDKANAMRAYDLWRRVFEQLGSEFPEVERNYLYVDACTMAMVENPAQFEVVVAPNMFGDIVTDLGATLQGGIGGAASANIHPGVCGMFEPVHGSAPDIAGKHLANPVAAVASAGLMFEFLGEFEAAKAIENAIGNALTTKKIPSLGSDTGMNTAEIGDLLAGLLTA</sequence>
<evidence type="ECO:0000256" key="5">
    <source>
        <dbReference type="ARBA" id="ARBA00023027"/>
    </source>
</evidence>
<dbReference type="EMBL" id="JABDJR010000172">
    <property type="protein sequence ID" value="NNF06034.1"/>
    <property type="molecule type" value="Genomic_DNA"/>
</dbReference>
<keyword evidence="5" id="KW-0520">NAD</keyword>
<dbReference type="PANTHER" id="PTHR43275">
    <property type="entry name" value="D-MALATE DEHYDROGENASE [DECARBOXYLATING]"/>
    <property type="match status" value="1"/>
</dbReference>
<dbReference type="PANTHER" id="PTHR43275:SF1">
    <property type="entry name" value="D-MALATE DEHYDROGENASE [DECARBOXYLATING]"/>
    <property type="match status" value="1"/>
</dbReference>
<comment type="caution">
    <text evidence="8">The sequence shown here is derived from an EMBL/GenBank/DDBJ whole genome shotgun (WGS) entry which is preliminary data.</text>
</comment>
<protein>
    <submittedName>
        <fullName evidence="8">3-isopropylmalate dehydrogenase</fullName>
        <ecNumber evidence="8">1.1.1.85</ecNumber>
    </submittedName>
</protein>
<evidence type="ECO:0000256" key="4">
    <source>
        <dbReference type="ARBA" id="ARBA00023002"/>
    </source>
</evidence>
<evidence type="ECO:0000313" key="8">
    <source>
        <dbReference type="EMBL" id="NNF06034.1"/>
    </source>
</evidence>
<dbReference type="GO" id="GO:0046872">
    <property type="term" value="F:metal ion binding"/>
    <property type="evidence" value="ECO:0007669"/>
    <property type="project" value="UniProtKB-KW"/>
</dbReference>
<dbReference type="Proteomes" id="UP000547674">
    <property type="component" value="Unassembled WGS sequence"/>
</dbReference>
<name>A0A7Y2H1G5_UNCEI</name>
<dbReference type="Gene3D" id="3.40.718.10">
    <property type="entry name" value="Isopropylmalate Dehydrogenase"/>
    <property type="match status" value="1"/>
</dbReference>
<evidence type="ECO:0000313" key="9">
    <source>
        <dbReference type="Proteomes" id="UP000547674"/>
    </source>
</evidence>
<dbReference type="InterPro" id="IPR050501">
    <property type="entry name" value="ICDH/IPMDH"/>
</dbReference>
<feature type="domain" description="Isopropylmalate dehydrogenase-like" evidence="7">
    <location>
        <begin position="5"/>
        <end position="345"/>
    </location>
</feature>
<dbReference type="InterPro" id="IPR024084">
    <property type="entry name" value="IsoPropMal-DH-like_dom"/>
</dbReference>
<dbReference type="NCBIfam" id="NF002898">
    <property type="entry name" value="PRK03437.1"/>
    <property type="match status" value="1"/>
</dbReference>
<evidence type="ECO:0000256" key="6">
    <source>
        <dbReference type="ARBA" id="ARBA00023211"/>
    </source>
</evidence>
<dbReference type="SMART" id="SM01329">
    <property type="entry name" value="Iso_dh"/>
    <property type="match status" value="1"/>
</dbReference>
<evidence type="ECO:0000256" key="1">
    <source>
        <dbReference type="ARBA" id="ARBA00001936"/>
    </source>
</evidence>